<proteinExistence type="predicted"/>
<reference evidence="1" key="1">
    <citation type="submission" date="2014-11" db="EMBL/GenBank/DDBJ databases">
        <authorList>
            <person name="Amaro Gonzalez C."/>
        </authorList>
    </citation>
    <scope>NUCLEOTIDE SEQUENCE</scope>
</reference>
<organism evidence="1">
    <name type="scientific">Anguilla anguilla</name>
    <name type="common">European freshwater eel</name>
    <name type="synonym">Muraena anguilla</name>
    <dbReference type="NCBI Taxonomy" id="7936"/>
    <lineage>
        <taxon>Eukaryota</taxon>
        <taxon>Metazoa</taxon>
        <taxon>Chordata</taxon>
        <taxon>Craniata</taxon>
        <taxon>Vertebrata</taxon>
        <taxon>Euteleostomi</taxon>
        <taxon>Actinopterygii</taxon>
        <taxon>Neopterygii</taxon>
        <taxon>Teleostei</taxon>
        <taxon>Anguilliformes</taxon>
        <taxon>Anguillidae</taxon>
        <taxon>Anguilla</taxon>
    </lineage>
</organism>
<evidence type="ECO:0000313" key="1">
    <source>
        <dbReference type="EMBL" id="JAH62623.1"/>
    </source>
</evidence>
<dbReference type="EMBL" id="GBXM01045954">
    <property type="protein sequence ID" value="JAH62623.1"/>
    <property type="molecule type" value="Transcribed_RNA"/>
</dbReference>
<dbReference type="AlphaFoldDB" id="A0A0E9UCD3"/>
<protein>
    <submittedName>
        <fullName evidence="1">Uncharacterized protein</fullName>
    </submittedName>
</protein>
<name>A0A0E9UCD3_ANGAN</name>
<accession>A0A0E9UCD3</accession>
<reference evidence="1" key="2">
    <citation type="journal article" date="2015" name="Fish Shellfish Immunol.">
        <title>Early steps in the European eel (Anguilla anguilla)-Vibrio vulnificus interaction in the gills: Role of the RtxA13 toxin.</title>
        <authorList>
            <person name="Callol A."/>
            <person name="Pajuelo D."/>
            <person name="Ebbesson L."/>
            <person name="Teles M."/>
            <person name="MacKenzie S."/>
            <person name="Amaro C."/>
        </authorList>
    </citation>
    <scope>NUCLEOTIDE SEQUENCE</scope>
</reference>
<sequence length="36" mass="4315">MDSQRPDCYNRLQVACDNNFTQQKMFQETLSQIFLT</sequence>